<organism evidence="2 3">
    <name type="scientific">Actinoallomurus liliacearum</name>
    <dbReference type="NCBI Taxonomy" id="1080073"/>
    <lineage>
        <taxon>Bacteria</taxon>
        <taxon>Bacillati</taxon>
        <taxon>Actinomycetota</taxon>
        <taxon>Actinomycetes</taxon>
        <taxon>Streptosporangiales</taxon>
        <taxon>Thermomonosporaceae</taxon>
        <taxon>Actinoallomurus</taxon>
    </lineage>
</organism>
<sequence length="318" mass="33924">MRHRRVAPAVLAILLLAGCQGGHDDDGDAAGDTAAPAVSAEASAQVLAAYVRHYNRAVTAGDAKEWREVGTDALGATAEATLRLGGGRPPRTGAISLRNPVMYVPRLRGLPRWFAVSALERRGGAERPIFAVFSQQSAKSAWRLSSRLYFHGPPPRIATDEQGYAVAVDPGTSTLATTPAALPAAHGAYLDRGDDDTIRPTDVARGWRTAEARQEKQLRDHDVVVTGRSSPTGYPVYALRTGDGGAIVSYSVRRTTTYTATGSGDVAVLPADVRTYLHGRTGHRVTAAWIWRAVTYLPVRGRATTLIEDFDLASAQAS</sequence>
<keyword evidence="3" id="KW-1185">Reference proteome</keyword>
<proteinExistence type="predicted"/>
<dbReference type="Pfam" id="PF26366">
    <property type="entry name" value="DUF8094"/>
    <property type="match status" value="1"/>
</dbReference>
<dbReference type="RefSeq" id="WP_345353534.1">
    <property type="nucleotide sequence ID" value="NZ_BAABHJ010000005.1"/>
</dbReference>
<accession>A0ABP8TFV1</accession>
<feature type="domain" description="DUF8094" evidence="1">
    <location>
        <begin position="34"/>
        <end position="306"/>
    </location>
</feature>
<dbReference type="EMBL" id="BAABHJ010000005">
    <property type="protein sequence ID" value="GAA4607224.1"/>
    <property type="molecule type" value="Genomic_DNA"/>
</dbReference>
<dbReference type="Proteomes" id="UP001500212">
    <property type="component" value="Unassembled WGS sequence"/>
</dbReference>
<evidence type="ECO:0000313" key="2">
    <source>
        <dbReference type="EMBL" id="GAA4607224.1"/>
    </source>
</evidence>
<name>A0ABP8TFV1_9ACTN</name>
<gene>
    <name evidence="2" type="ORF">GCM10023195_27200</name>
</gene>
<evidence type="ECO:0000259" key="1">
    <source>
        <dbReference type="Pfam" id="PF26366"/>
    </source>
</evidence>
<comment type="caution">
    <text evidence="2">The sequence shown here is derived from an EMBL/GenBank/DDBJ whole genome shotgun (WGS) entry which is preliminary data.</text>
</comment>
<reference evidence="3" key="1">
    <citation type="journal article" date="2019" name="Int. J. Syst. Evol. Microbiol.">
        <title>The Global Catalogue of Microorganisms (GCM) 10K type strain sequencing project: providing services to taxonomists for standard genome sequencing and annotation.</title>
        <authorList>
            <consortium name="The Broad Institute Genomics Platform"/>
            <consortium name="The Broad Institute Genome Sequencing Center for Infectious Disease"/>
            <person name="Wu L."/>
            <person name="Ma J."/>
        </authorList>
    </citation>
    <scope>NUCLEOTIDE SEQUENCE [LARGE SCALE GENOMIC DNA]</scope>
    <source>
        <strain evidence="3">JCM 17938</strain>
    </source>
</reference>
<protein>
    <recommendedName>
        <fullName evidence="1">DUF8094 domain-containing protein</fullName>
    </recommendedName>
</protein>
<dbReference type="InterPro" id="IPR058407">
    <property type="entry name" value="DUF8094"/>
</dbReference>
<evidence type="ECO:0000313" key="3">
    <source>
        <dbReference type="Proteomes" id="UP001500212"/>
    </source>
</evidence>
<dbReference type="PROSITE" id="PS51257">
    <property type="entry name" value="PROKAR_LIPOPROTEIN"/>
    <property type="match status" value="1"/>
</dbReference>